<dbReference type="Gene3D" id="1.10.10.60">
    <property type="entry name" value="Homeodomain-like"/>
    <property type="match status" value="1"/>
</dbReference>
<feature type="region of interest" description="Disordered" evidence="4">
    <location>
        <begin position="640"/>
        <end position="666"/>
    </location>
</feature>
<reference evidence="7 8" key="1">
    <citation type="journal article" date="2015" name="Nat. Commun.">
        <title>Outbred genome sequencing and CRISPR/Cas9 gene editing in butterflies.</title>
        <authorList>
            <person name="Li X."/>
            <person name="Fan D."/>
            <person name="Zhang W."/>
            <person name="Liu G."/>
            <person name="Zhang L."/>
            <person name="Zhao L."/>
            <person name="Fang X."/>
            <person name="Chen L."/>
            <person name="Dong Y."/>
            <person name="Chen Y."/>
            <person name="Ding Y."/>
            <person name="Zhao R."/>
            <person name="Feng M."/>
            <person name="Zhu Y."/>
            <person name="Feng Y."/>
            <person name="Jiang X."/>
            <person name="Zhu D."/>
            <person name="Xiang H."/>
            <person name="Feng X."/>
            <person name="Li S."/>
            <person name="Wang J."/>
            <person name="Zhang G."/>
            <person name="Kronforst M.R."/>
            <person name="Wang W."/>
        </authorList>
    </citation>
    <scope>NUCLEOTIDE SEQUENCE [LARGE SCALE GENOMIC DNA]</scope>
    <source>
        <strain evidence="7">Ya'a_city_454_Pm</strain>
        <tissue evidence="7">Whole body</tissue>
    </source>
</reference>
<dbReference type="GO" id="GO:0008270">
    <property type="term" value="F:zinc ion binding"/>
    <property type="evidence" value="ECO:0007669"/>
    <property type="project" value="UniProtKB-KW"/>
</dbReference>
<accession>A0A194RP71</accession>
<dbReference type="AlphaFoldDB" id="A0A194RP71"/>
<name>A0A194RP71_PAPMA</name>
<proteinExistence type="predicted"/>
<dbReference type="SUPFAM" id="SSF57667">
    <property type="entry name" value="beta-beta-alpha zinc fingers"/>
    <property type="match status" value="2"/>
</dbReference>
<dbReference type="STRING" id="76193.A0A194RP71"/>
<dbReference type="InterPro" id="IPR004875">
    <property type="entry name" value="DDE_SF_endonuclease_dom"/>
</dbReference>
<organism evidence="7 8">
    <name type="scientific">Papilio machaon</name>
    <name type="common">Old World swallowtail butterfly</name>
    <dbReference type="NCBI Taxonomy" id="76193"/>
    <lineage>
        <taxon>Eukaryota</taxon>
        <taxon>Metazoa</taxon>
        <taxon>Ecdysozoa</taxon>
        <taxon>Arthropoda</taxon>
        <taxon>Hexapoda</taxon>
        <taxon>Insecta</taxon>
        <taxon>Pterygota</taxon>
        <taxon>Neoptera</taxon>
        <taxon>Endopterygota</taxon>
        <taxon>Lepidoptera</taxon>
        <taxon>Glossata</taxon>
        <taxon>Ditrysia</taxon>
        <taxon>Papilionoidea</taxon>
        <taxon>Papilionidae</taxon>
        <taxon>Papilioninae</taxon>
        <taxon>Papilio</taxon>
    </lineage>
</organism>
<feature type="compositionally biased region" description="Basic residues" evidence="4">
    <location>
        <begin position="27"/>
        <end position="41"/>
    </location>
</feature>
<keyword evidence="2" id="KW-0238">DNA-binding</keyword>
<evidence type="ECO:0000313" key="8">
    <source>
        <dbReference type="Proteomes" id="UP000053240"/>
    </source>
</evidence>
<keyword evidence="8" id="KW-1185">Reference proteome</keyword>
<dbReference type="PANTHER" id="PTHR19303:SF73">
    <property type="entry name" value="PROTEIN PDC2"/>
    <property type="match status" value="1"/>
</dbReference>
<keyword evidence="3" id="KW-0863">Zinc-finger</keyword>
<dbReference type="EMBL" id="KQ459875">
    <property type="protein sequence ID" value="KPJ19643.1"/>
    <property type="molecule type" value="Genomic_DNA"/>
</dbReference>
<evidence type="ECO:0000313" key="7">
    <source>
        <dbReference type="EMBL" id="KPJ19643.1"/>
    </source>
</evidence>
<sequence length="790" mass="90380">MASSIEVKNSENKDVSSDDEVLSVIKSKVKKKANKRKRPPRKTYVDDDDEEDDDEIMPHVFVHVKVEEVENDGPLDFSGYHKENVSTSPTKAQKKSRKRNIINSKKKRRLYECPQCDAVFEQNADLKDHSKEHQVVTRHKCEPCGRYFNKAFSLRLHSRVHMEKVEICPICGAAYTLRINMLRHLNTHEATLPCSLCPMKLHTKELLEEHLIAHETNNTEVLLQNAKLESKAKLKAKSRLAHANTTSNNISLENSMKLEVDSEDNETSDGQSASNNYEVYLKREDLSHATQCAVVSKMHKGRPVADICRLYSLTPEVVNEIWEDRDKYTLPKKAGKKYMNSILDSRIVEWFHSQRAKDVQVSGKMLQDIAESFAKESGFVAFNGSKKWLDRFKAKYKISLRGTPPKRDYTNIAFGCKWKNLFFKETWCDVRLGFADDDIYTADEIGFYYNPSKGRIKKMSGKKFIQGYVKDRLAIFLCANASGRDKRRLVVCGTEDPLVHSHRHPDTLPVTYVRHAQAHFTTQMFEEYVKYWNRELQAANRRAILVLDRATIHSKLILSNLKMVFVPWKASSGLIPVRNGIFGGFRDEFRRLILIEKSMNAVRGVDRNLTCLEALNLVQKAWERLPAHLVNHSFVSTGYDVQRAPPSPPAPAARPPRPPRPPPADEHALCRLLRDYDVQPYYADLAHLDMYLTVDEELLTGQGTNGSVFGGNHKAVDPAARAREREDLLPVGTERPPDAGAERLLTRARARADLDIVRTFLHNSDTPFSVYRDFLDVETFLLRNPFDEES</sequence>
<feature type="domain" description="C2H2-type" evidence="5">
    <location>
        <begin position="166"/>
        <end position="193"/>
    </location>
</feature>
<dbReference type="InterPro" id="IPR036236">
    <property type="entry name" value="Znf_C2H2_sf"/>
</dbReference>
<feature type="domain" description="C2H2-type" evidence="5">
    <location>
        <begin position="139"/>
        <end position="166"/>
    </location>
</feature>
<dbReference type="PROSITE" id="PS50157">
    <property type="entry name" value="ZINC_FINGER_C2H2_2"/>
    <property type="match status" value="3"/>
</dbReference>
<dbReference type="KEGG" id="pmac:106716262"/>
<dbReference type="OrthoDB" id="125347at2759"/>
<evidence type="ECO:0000256" key="1">
    <source>
        <dbReference type="ARBA" id="ARBA00004123"/>
    </source>
</evidence>
<dbReference type="PROSITE" id="PS51253">
    <property type="entry name" value="HTH_CENPB"/>
    <property type="match status" value="1"/>
</dbReference>
<keyword evidence="3" id="KW-0862">Zinc</keyword>
<dbReference type="GO" id="GO:0005634">
    <property type="term" value="C:nucleus"/>
    <property type="evidence" value="ECO:0007669"/>
    <property type="project" value="UniProtKB-SubCell"/>
</dbReference>
<dbReference type="Pfam" id="PF03221">
    <property type="entry name" value="HTH_Tnp_Tc5"/>
    <property type="match status" value="1"/>
</dbReference>
<dbReference type="InterPro" id="IPR009057">
    <property type="entry name" value="Homeodomain-like_sf"/>
</dbReference>
<feature type="region of interest" description="Disordered" evidence="4">
    <location>
        <begin position="1"/>
        <end position="52"/>
    </location>
</feature>
<feature type="compositionally biased region" description="Pro residues" evidence="4">
    <location>
        <begin position="645"/>
        <end position="662"/>
    </location>
</feature>
<protein>
    <submittedName>
        <fullName evidence="7">Tigger transposable element-derived protein 4</fullName>
    </submittedName>
</protein>
<dbReference type="GO" id="GO:0003677">
    <property type="term" value="F:DNA binding"/>
    <property type="evidence" value="ECO:0007669"/>
    <property type="project" value="UniProtKB-KW"/>
</dbReference>
<evidence type="ECO:0000259" key="5">
    <source>
        <dbReference type="PROSITE" id="PS50157"/>
    </source>
</evidence>
<keyword evidence="3" id="KW-0479">Metal-binding</keyword>
<evidence type="ECO:0000259" key="6">
    <source>
        <dbReference type="PROSITE" id="PS51253"/>
    </source>
</evidence>
<dbReference type="InterPro" id="IPR013087">
    <property type="entry name" value="Znf_C2H2_type"/>
</dbReference>
<feature type="region of interest" description="Disordered" evidence="4">
    <location>
        <begin position="252"/>
        <end position="274"/>
    </location>
</feature>
<feature type="domain" description="HTH CENPB-type" evidence="6">
    <location>
        <begin position="331"/>
        <end position="402"/>
    </location>
</feature>
<dbReference type="InterPro" id="IPR050863">
    <property type="entry name" value="CenT-Element_Derived"/>
</dbReference>
<dbReference type="Pfam" id="PF03184">
    <property type="entry name" value="DDE_1"/>
    <property type="match status" value="1"/>
</dbReference>
<gene>
    <name evidence="7" type="ORF">RR48_06503</name>
</gene>
<dbReference type="Gene3D" id="3.30.160.60">
    <property type="entry name" value="Classic Zinc Finger"/>
    <property type="match status" value="2"/>
</dbReference>
<dbReference type="Proteomes" id="UP000053240">
    <property type="component" value="Unassembled WGS sequence"/>
</dbReference>
<evidence type="ECO:0000256" key="2">
    <source>
        <dbReference type="ARBA" id="ARBA00023125"/>
    </source>
</evidence>
<dbReference type="PANTHER" id="PTHR19303">
    <property type="entry name" value="TRANSPOSON"/>
    <property type="match status" value="1"/>
</dbReference>
<dbReference type="InParanoid" id="A0A194RP71"/>
<dbReference type="SUPFAM" id="SSF46689">
    <property type="entry name" value="Homeodomain-like"/>
    <property type="match status" value="1"/>
</dbReference>
<dbReference type="PROSITE" id="PS00028">
    <property type="entry name" value="ZINC_FINGER_C2H2_1"/>
    <property type="match status" value="3"/>
</dbReference>
<feature type="domain" description="C2H2-type" evidence="5">
    <location>
        <begin position="111"/>
        <end position="133"/>
    </location>
</feature>
<evidence type="ECO:0000256" key="3">
    <source>
        <dbReference type="PROSITE-ProRule" id="PRU00042"/>
    </source>
</evidence>
<dbReference type="InterPro" id="IPR006600">
    <property type="entry name" value="HTH_CenpB_DNA-bd_dom"/>
</dbReference>
<dbReference type="SMART" id="SM00355">
    <property type="entry name" value="ZnF_C2H2"/>
    <property type="match status" value="4"/>
</dbReference>
<comment type="subcellular location">
    <subcellularLocation>
        <location evidence="1">Nucleus</location>
    </subcellularLocation>
</comment>
<evidence type="ECO:0000256" key="4">
    <source>
        <dbReference type="SAM" id="MobiDB-lite"/>
    </source>
</evidence>
<dbReference type="Pfam" id="PF00096">
    <property type="entry name" value="zf-C2H2"/>
    <property type="match status" value="1"/>
</dbReference>
<dbReference type="SMART" id="SM00674">
    <property type="entry name" value="CENPB"/>
    <property type="match status" value="1"/>
</dbReference>